<gene>
    <name evidence="5" type="primary">xseA</name>
    <name evidence="10" type="ORF">KR50_26180</name>
</gene>
<evidence type="ECO:0000256" key="6">
    <source>
        <dbReference type="RuleBase" id="RU004355"/>
    </source>
</evidence>
<evidence type="ECO:0000256" key="4">
    <source>
        <dbReference type="ARBA" id="ARBA00022839"/>
    </source>
</evidence>
<feature type="coiled-coil region" evidence="7">
    <location>
        <begin position="266"/>
        <end position="335"/>
    </location>
</feature>
<dbReference type="RefSeq" id="WP_041059173.1">
    <property type="nucleotide sequence ID" value="NZ_JXRR01000017.1"/>
</dbReference>
<dbReference type="Proteomes" id="UP000031972">
    <property type="component" value="Unassembled WGS sequence"/>
</dbReference>
<dbReference type="InterPro" id="IPR003753">
    <property type="entry name" value="Exonuc_VII_L"/>
</dbReference>
<dbReference type="EMBL" id="JXRR01000017">
    <property type="protein sequence ID" value="KIL45943.1"/>
    <property type="molecule type" value="Genomic_DNA"/>
</dbReference>
<keyword evidence="2 5" id="KW-0540">Nuclease</keyword>
<feature type="domain" description="Exonuclease VII large subunit C-terminal" evidence="8">
    <location>
        <begin position="125"/>
        <end position="436"/>
    </location>
</feature>
<keyword evidence="1 5" id="KW-0963">Cytoplasm</keyword>
<proteinExistence type="inferred from homology"/>
<evidence type="ECO:0000259" key="9">
    <source>
        <dbReference type="Pfam" id="PF13742"/>
    </source>
</evidence>
<dbReference type="CDD" id="cd04489">
    <property type="entry name" value="ExoVII_LU_OBF"/>
    <property type="match status" value="1"/>
</dbReference>
<keyword evidence="7" id="KW-0175">Coiled coil</keyword>
<comment type="subunit">
    <text evidence="5">Heterooligomer composed of large and small subunits.</text>
</comment>
<dbReference type="InterPro" id="IPR025824">
    <property type="entry name" value="OB-fold_nuc-bd_dom"/>
</dbReference>
<evidence type="ECO:0000256" key="1">
    <source>
        <dbReference type="ARBA" id="ARBA00022490"/>
    </source>
</evidence>
<comment type="caution">
    <text evidence="10">The sequence shown here is derived from an EMBL/GenBank/DDBJ whole genome shotgun (WGS) entry which is preliminary data.</text>
</comment>
<dbReference type="GO" id="GO:0008855">
    <property type="term" value="F:exodeoxyribonuclease VII activity"/>
    <property type="evidence" value="ECO:0007669"/>
    <property type="project" value="UniProtKB-UniRule"/>
</dbReference>
<feature type="domain" description="OB-fold nucleic acid binding" evidence="9">
    <location>
        <begin position="7"/>
        <end position="102"/>
    </location>
</feature>
<protein>
    <recommendedName>
        <fullName evidence="5">Exodeoxyribonuclease 7 large subunit</fullName>
        <ecNumber evidence="5">3.1.11.6</ecNumber>
    </recommendedName>
    <alternativeName>
        <fullName evidence="5">Exodeoxyribonuclease VII large subunit</fullName>
        <shortName evidence="5">Exonuclease VII large subunit</shortName>
    </alternativeName>
</protein>
<dbReference type="NCBIfam" id="TIGR00237">
    <property type="entry name" value="xseA"/>
    <property type="match status" value="1"/>
</dbReference>
<name>A0A0C2VPK7_9BACL</name>
<dbReference type="AlphaFoldDB" id="A0A0C2VPK7"/>
<accession>A0A0C2VPK7</accession>
<dbReference type="GO" id="GO:0006308">
    <property type="term" value="P:DNA catabolic process"/>
    <property type="evidence" value="ECO:0007669"/>
    <property type="project" value="UniProtKB-UniRule"/>
</dbReference>
<keyword evidence="4 5" id="KW-0269">Exonuclease</keyword>
<dbReference type="HAMAP" id="MF_00378">
    <property type="entry name" value="Exonuc_7_L"/>
    <property type="match status" value="1"/>
</dbReference>
<evidence type="ECO:0000259" key="8">
    <source>
        <dbReference type="Pfam" id="PF02601"/>
    </source>
</evidence>
<comment type="subcellular location">
    <subcellularLocation>
        <location evidence="5 6">Cytoplasm</location>
    </subcellularLocation>
</comment>
<evidence type="ECO:0000256" key="3">
    <source>
        <dbReference type="ARBA" id="ARBA00022801"/>
    </source>
</evidence>
<dbReference type="Pfam" id="PF02601">
    <property type="entry name" value="Exonuc_VII_L"/>
    <property type="match status" value="1"/>
</dbReference>
<dbReference type="PANTHER" id="PTHR30008">
    <property type="entry name" value="EXODEOXYRIBONUCLEASE 7 LARGE SUBUNIT"/>
    <property type="match status" value="1"/>
</dbReference>
<sequence length="450" mass="51143">MSERKYLTVNALTKYIKRKFDADPHLNNLLIQGEISNFKRHSSGHCYFTLKDDKARILSVMFSANSSKLKFTPENGMMVLITADVSVYEASGQYQLYVKSMQPEGVGALFLAYEQLKEKLSKEGLFDLSHKRPLPLYPKTIGVVTSPTGAVIRDIITTVQRRYPIAKIKLYPASVQGDKASQSIVSAMEKAEQDPSLELLIVGRGGGSIEELWPFNEEAVARKIANFKVPVISAVGHETDTTIADFAADYRAPTPTAAAEMAVPHIDEVRERLMTKEMRNRRAMNELVTHKKHQLSKLSGSIIFKKPERLYQQQMERLDRLMLQLKRELYQLSDSRRETLKGMSHRLDRMHPKQMISIQHERISSLDRLISYRMDQMVKQKSAHFNGVIGTLQALSPLGVMKRGYSLVYDKENKLIKDESAIESGQEIRVSLPSKDLLCTVNEVKEREVK</sequence>
<dbReference type="Pfam" id="PF13742">
    <property type="entry name" value="tRNA_anti_2"/>
    <property type="match status" value="1"/>
</dbReference>
<dbReference type="PATRIC" id="fig|220754.4.peg.2634"/>
<dbReference type="InterPro" id="IPR020579">
    <property type="entry name" value="Exonuc_VII_lsu_C"/>
</dbReference>
<evidence type="ECO:0000313" key="11">
    <source>
        <dbReference type="Proteomes" id="UP000031972"/>
    </source>
</evidence>
<keyword evidence="11" id="KW-1185">Reference proteome</keyword>
<dbReference type="GO" id="GO:0009318">
    <property type="term" value="C:exodeoxyribonuclease VII complex"/>
    <property type="evidence" value="ECO:0007669"/>
    <property type="project" value="UniProtKB-UniRule"/>
</dbReference>
<keyword evidence="3 5" id="KW-0378">Hydrolase</keyword>
<evidence type="ECO:0000313" key="10">
    <source>
        <dbReference type="EMBL" id="KIL45943.1"/>
    </source>
</evidence>
<reference evidence="10 11" key="1">
    <citation type="submission" date="2015-01" db="EMBL/GenBank/DDBJ databases">
        <title>Jeotgalibacillus campisalis genome sequencing.</title>
        <authorList>
            <person name="Goh K.M."/>
            <person name="Chan K.-G."/>
            <person name="Yaakop A.S."/>
            <person name="Ee R."/>
            <person name="Gan H.M."/>
            <person name="Chan C.S."/>
        </authorList>
    </citation>
    <scope>NUCLEOTIDE SEQUENCE [LARGE SCALE GENOMIC DNA]</scope>
    <source>
        <strain evidence="10 11">SF-57</strain>
    </source>
</reference>
<organism evidence="10 11">
    <name type="scientific">Jeotgalibacillus campisalis</name>
    <dbReference type="NCBI Taxonomy" id="220754"/>
    <lineage>
        <taxon>Bacteria</taxon>
        <taxon>Bacillati</taxon>
        <taxon>Bacillota</taxon>
        <taxon>Bacilli</taxon>
        <taxon>Bacillales</taxon>
        <taxon>Caryophanaceae</taxon>
        <taxon>Jeotgalibacillus</taxon>
    </lineage>
</organism>
<comment type="similarity">
    <text evidence="5 6">Belongs to the XseA family.</text>
</comment>
<comment type="function">
    <text evidence="5">Bidirectionally degrades single-stranded DNA into large acid-insoluble oligonucleotides, which are then degraded further into small acid-soluble oligonucleotides.</text>
</comment>
<dbReference type="GO" id="GO:0003676">
    <property type="term" value="F:nucleic acid binding"/>
    <property type="evidence" value="ECO:0007669"/>
    <property type="project" value="InterPro"/>
</dbReference>
<evidence type="ECO:0000256" key="7">
    <source>
        <dbReference type="SAM" id="Coils"/>
    </source>
</evidence>
<dbReference type="PANTHER" id="PTHR30008:SF0">
    <property type="entry name" value="EXODEOXYRIBONUCLEASE 7 LARGE SUBUNIT"/>
    <property type="match status" value="1"/>
</dbReference>
<dbReference type="GO" id="GO:0005737">
    <property type="term" value="C:cytoplasm"/>
    <property type="evidence" value="ECO:0007669"/>
    <property type="project" value="UniProtKB-SubCell"/>
</dbReference>
<dbReference type="OrthoDB" id="9802795at2"/>
<evidence type="ECO:0000256" key="2">
    <source>
        <dbReference type="ARBA" id="ARBA00022722"/>
    </source>
</evidence>
<dbReference type="EC" id="3.1.11.6" evidence="5"/>
<evidence type="ECO:0000256" key="5">
    <source>
        <dbReference type="HAMAP-Rule" id="MF_00378"/>
    </source>
</evidence>
<comment type="catalytic activity">
    <reaction evidence="5 6">
        <text>Exonucleolytic cleavage in either 5'- to 3'- or 3'- to 5'-direction to yield nucleoside 5'-phosphates.</text>
        <dbReference type="EC" id="3.1.11.6"/>
    </reaction>
</comment>